<organism evidence="2 3">
    <name type="scientific">Mucilaginibacter achroorhodeus</name>
    <dbReference type="NCBI Taxonomy" id="2599294"/>
    <lineage>
        <taxon>Bacteria</taxon>
        <taxon>Pseudomonadati</taxon>
        <taxon>Bacteroidota</taxon>
        <taxon>Sphingobacteriia</taxon>
        <taxon>Sphingobacteriales</taxon>
        <taxon>Sphingobacteriaceae</taxon>
        <taxon>Mucilaginibacter</taxon>
    </lineage>
</organism>
<dbReference type="InterPro" id="IPR037401">
    <property type="entry name" value="SnoaL-like"/>
</dbReference>
<feature type="domain" description="SnoaL-like" evidence="1">
    <location>
        <begin position="7"/>
        <end position="107"/>
    </location>
</feature>
<dbReference type="Gene3D" id="3.10.450.50">
    <property type="match status" value="1"/>
</dbReference>
<gene>
    <name evidence="2" type="ORF">FPZ42_15305</name>
</gene>
<reference evidence="2 3" key="1">
    <citation type="submission" date="2019-07" db="EMBL/GenBank/DDBJ databases">
        <authorList>
            <person name="Kim J."/>
        </authorList>
    </citation>
    <scope>NUCLEOTIDE SEQUENCE [LARGE SCALE GENOMIC DNA]</scope>
    <source>
        <strain evidence="2 3">MJ1a</strain>
    </source>
</reference>
<evidence type="ECO:0000313" key="3">
    <source>
        <dbReference type="Proteomes" id="UP000318010"/>
    </source>
</evidence>
<evidence type="ECO:0000313" key="2">
    <source>
        <dbReference type="EMBL" id="TWR24467.1"/>
    </source>
</evidence>
<proteinExistence type="predicted"/>
<dbReference type="Proteomes" id="UP000318010">
    <property type="component" value="Unassembled WGS sequence"/>
</dbReference>
<dbReference type="Pfam" id="PF12680">
    <property type="entry name" value="SnoaL_2"/>
    <property type="match status" value="1"/>
</dbReference>
<evidence type="ECO:0000259" key="1">
    <source>
        <dbReference type="Pfam" id="PF12680"/>
    </source>
</evidence>
<dbReference type="InterPro" id="IPR032710">
    <property type="entry name" value="NTF2-like_dom_sf"/>
</dbReference>
<comment type="caution">
    <text evidence="2">The sequence shown here is derived from an EMBL/GenBank/DDBJ whole genome shotgun (WGS) entry which is preliminary data.</text>
</comment>
<protein>
    <submittedName>
        <fullName evidence="2">Nuclear transport factor 2 family protein</fullName>
    </submittedName>
</protein>
<accession>A0A563TYM0</accession>
<sequence length="120" mass="13702">MKSNTEVVQLFSGGKFDEVEDHLAENVEWQIYEEKMTITGKAEVLKFCRSVAEYFKTITTKFEMFGLVNGGDKISIYGRAEFIREGKTVNLVHSCDVYEFGGDGKILKIYSYCNSQLTEQ</sequence>
<dbReference type="AlphaFoldDB" id="A0A563TYM0"/>
<dbReference type="SUPFAM" id="SSF54427">
    <property type="entry name" value="NTF2-like"/>
    <property type="match status" value="1"/>
</dbReference>
<keyword evidence="3" id="KW-1185">Reference proteome</keyword>
<name>A0A563TYM0_9SPHI</name>
<dbReference type="EMBL" id="VOEI01000006">
    <property type="protein sequence ID" value="TWR24467.1"/>
    <property type="molecule type" value="Genomic_DNA"/>
</dbReference>